<dbReference type="Proteomes" id="UP000284656">
    <property type="component" value="Unassembled WGS sequence"/>
</dbReference>
<dbReference type="Pfam" id="PF13280">
    <property type="entry name" value="WYL"/>
    <property type="match status" value="1"/>
</dbReference>
<feature type="domain" description="WYL" evidence="1">
    <location>
        <begin position="116"/>
        <end position="182"/>
    </location>
</feature>
<gene>
    <name evidence="4" type="ORF">BK648_09995</name>
</gene>
<evidence type="ECO:0000259" key="3">
    <source>
        <dbReference type="Pfam" id="PF26109"/>
    </source>
</evidence>
<evidence type="ECO:0000313" key="4">
    <source>
        <dbReference type="EMBL" id="ROM52175.1"/>
    </source>
</evidence>
<reference evidence="4 5" key="1">
    <citation type="submission" date="2016-10" db="EMBL/GenBank/DDBJ databases">
        <title>Comparative genome analysis of multiple Pseudomonas spp. focuses on biocontrol and plant growth promoting traits.</title>
        <authorList>
            <person name="Tao X.-Y."/>
            <person name="Taylor C.G."/>
        </authorList>
    </citation>
    <scope>NUCLEOTIDE SEQUENCE [LARGE SCALE GENOMIC DNA]</scope>
    <source>
        <strain evidence="4 5">29G9</strain>
    </source>
</reference>
<dbReference type="PROSITE" id="PS52050">
    <property type="entry name" value="WYL"/>
    <property type="match status" value="1"/>
</dbReference>
<name>A0A423F7X6_9PSED</name>
<proteinExistence type="predicted"/>
<evidence type="ECO:0000313" key="5">
    <source>
        <dbReference type="Proteomes" id="UP000284656"/>
    </source>
</evidence>
<evidence type="ECO:0000259" key="1">
    <source>
        <dbReference type="Pfam" id="PF13280"/>
    </source>
</evidence>
<dbReference type="EMBL" id="MOAY01000035">
    <property type="protein sequence ID" value="ROM52175.1"/>
    <property type="molecule type" value="Genomic_DNA"/>
</dbReference>
<dbReference type="PIRSF" id="PIRSF015558">
    <property type="entry name" value="Txn_reg_DeoR_prd"/>
    <property type="match status" value="1"/>
</dbReference>
<evidence type="ECO:0000259" key="2">
    <source>
        <dbReference type="Pfam" id="PF26107"/>
    </source>
</evidence>
<dbReference type="Pfam" id="PF26107">
    <property type="entry name" value="BrxR_CTD"/>
    <property type="match status" value="1"/>
</dbReference>
<dbReference type="InterPro" id="IPR059020">
    <property type="entry name" value="CapW_CTD"/>
</dbReference>
<dbReference type="InterPro" id="IPR051534">
    <property type="entry name" value="CBASS_pafABC_assoc_protein"/>
</dbReference>
<dbReference type="PANTHER" id="PTHR34580:SF3">
    <property type="entry name" value="PROTEIN PAFB"/>
    <property type="match status" value="1"/>
</dbReference>
<organism evidence="4 5">
    <name type="scientific">Pseudomonas poae</name>
    <dbReference type="NCBI Taxonomy" id="200451"/>
    <lineage>
        <taxon>Bacteria</taxon>
        <taxon>Pseudomonadati</taxon>
        <taxon>Pseudomonadota</taxon>
        <taxon>Gammaproteobacteria</taxon>
        <taxon>Pseudomonadales</taxon>
        <taxon>Pseudomonadaceae</taxon>
        <taxon>Pseudomonas</taxon>
    </lineage>
</organism>
<feature type="domain" description="DNA-binding transcriptional repressor CapW winged helix-turn-helix" evidence="3">
    <location>
        <begin position="10"/>
        <end position="86"/>
    </location>
</feature>
<accession>A0A423F7X6</accession>
<dbReference type="InterPro" id="IPR059019">
    <property type="entry name" value="WHD_CapW"/>
</dbReference>
<dbReference type="InterPro" id="IPR026881">
    <property type="entry name" value="WYL_dom"/>
</dbReference>
<sequence>MTRRNSAPKERFEAVEILLLWEGRVSRSRLLDLFNIHETLASRDIAGFRAEYPDACKPDSGSKSYVGSWSLRPTLTRGTFDEYQRLIGVIGSLDAVSAGVAVESIQVDATSIRHPLFAQIHRAMRLGRCIRVLYRSMSNPEAHERVIRPHSLIQTGPRWHIRAYCSKAEAFCDLNLGRISAVSASEDADLSGQDRDVDWHRIVAVRLVPHRDLSAEQARMVREEYMGGTAATVFNVRAPIAKYLIQSFRAAIDPEQERAPEHLLMVYQPEELPAVADIRRL</sequence>
<dbReference type="PANTHER" id="PTHR34580">
    <property type="match status" value="1"/>
</dbReference>
<comment type="caution">
    <text evidence="4">The sequence shown here is derived from an EMBL/GenBank/DDBJ whole genome shotgun (WGS) entry which is preliminary data.</text>
</comment>
<dbReference type="Pfam" id="PF26109">
    <property type="entry name" value="WHD_BrxR"/>
    <property type="match status" value="1"/>
</dbReference>
<protein>
    <submittedName>
        <fullName evidence="4">Uncharacterized protein</fullName>
    </submittedName>
</protein>
<feature type="domain" description="DNA-binding transcriptional repressor CapW C-terminal dimerisation" evidence="2">
    <location>
        <begin position="202"/>
        <end position="272"/>
    </location>
</feature>
<dbReference type="InterPro" id="IPR016634">
    <property type="entry name" value="CapW-like"/>
</dbReference>
<dbReference type="AlphaFoldDB" id="A0A423F7X6"/>
<dbReference type="RefSeq" id="WP_123715895.1">
    <property type="nucleotide sequence ID" value="NZ_MOAY01000035.1"/>
</dbReference>